<keyword evidence="2" id="KW-1185">Reference proteome</keyword>
<protein>
    <submittedName>
        <fullName evidence="1">Uncharacterized protein</fullName>
    </submittedName>
</protein>
<organism evidence="1 2">
    <name type="scientific">Coniosporium uncinatum</name>
    <dbReference type="NCBI Taxonomy" id="93489"/>
    <lineage>
        <taxon>Eukaryota</taxon>
        <taxon>Fungi</taxon>
        <taxon>Dikarya</taxon>
        <taxon>Ascomycota</taxon>
        <taxon>Pezizomycotina</taxon>
        <taxon>Dothideomycetes</taxon>
        <taxon>Dothideomycetes incertae sedis</taxon>
        <taxon>Coniosporium</taxon>
    </lineage>
</organism>
<accession>A0ACC3D1B3</accession>
<sequence length="262" mass="29315">MVETDPVTPFIPHTNCTHASHSGSSTNEEALRNRGLTAKGAWANATEPTPGASPRYTYTELWDLHKAFWDAFIYPNNLAEAAKVNSSIFASNALGRVDVTRTFDGAELNTEYVFGLFADLGETDGFSLLGTPKTYKITKFAANENLVSSSVIIQFDFRIFNRSVPVQIDTWVTFDSNKQVAQYDSTFHLLDWLFAQLYMVAQKQFKTPNVTVTQQVLATDLAFSICKTHDTYCTGAGHNYTQYENTKSCMDFLTKDVRFGQT</sequence>
<comment type="caution">
    <text evidence="1">The sequence shown here is derived from an EMBL/GenBank/DDBJ whole genome shotgun (WGS) entry which is preliminary data.</text>
</comment>
<feature type="non-terminal residue" evidence="1">
    <location>
        <position position="262"/>
    </location>
</feature>
<name>A0ACC3D1B3_9PEZI</name>
<reference evidence="1" key="1">
    <citation type="submission" date="2024-09" db="EMBL/GenBank/DDBJ databases">
        <title>Black Yeasts Isolated from many extreme environments.</title>
        <authorList>
            <person name="Coleine C."/>
            <person name="Stajich J.E."/>
            <person name="Selbmann L."/>
        </authorList>
    </citation>
    <scope>NUCLEOTIDE SEQUENCE</scope>
    <source>
        <strain evidence="1">CCFEE 5737</strain>
    </source>
</reference>
<dbReference type="Proteomes" id="UP001186974">
    <property type="component" value="Unassembled WGS sequence"/>
</dbReference>
<proteinExistence type="predicted"/>
<gene>
    <name evidence="1" type="ORF">LTS18_009079</name>
</gene>
<evidence type="ECO:0000313" key="2">
    <source>
        <dbReference type="Proteomes" id="UP001186974"/>
    </source>
</evidence>
<evidence type="ECO:0000313" key="1">
    <source>
        <dbReference type="EMBL" id="KAK3060205.1"/>
    </source>
</evidence>
<dbReference type="EMBL" id="JAWDJW010008767">
    <property type="protein sequence ID" value="KAK3060205.1"/>
    <property type="molecule type" value="Genomic_DNA"/>
</dbReference>